<dbReference type="Gene3D" id="3.90.1070.10">
    <property type="match status" value="1"/>
</dbReference>
<dbReference type="EMBL" id="FQUP01000004">
    <property type="protein sequence ID" value="SHG24492.1"/>
    <property type="molecule type" value="Genomic_DNA"/>
</dbReference>
<dbReference type="InterPro" id="IPR036412">
    <property type="entry name" value="HAD-like_sf"/>
</dbReference>
<dbReference type="PANTHER" id="PTHR10000:SF8">
    <property type="entry name" value="HAD SUPERFAMILY HYDROLASE-LIKE, TYPE 3"/>
    <property type="match status" value="1"/>
</dbReference>
<dbReference type="AlphaFoldDB" id="A0A1M5I8B2"/>
<dbReference type="GO" id="GO:0016791">
    <property type="term" value="F:phosphatase activity"/>
    <property type="evidence" value="ECO:0007669"/>
    <property type="project" value="TreeGrafter"/>
</dbReference>
<dbReference type="STRING" id="1122133.SAMN02745157_3790"/>
<keyword evidence="2" id="KW-1185">Reference proteome</keyword>
<dbReference type="GO" id="GO:0005829">
    <property type="term" value="C:cytosol"/>
    <property type="evidence" value="ECO:0007669"/>
    <property type="project" value="TreeGrafter"/>
</dbReference>
<reference evidence="1 2" key="1">
    <citation type="submission" date="2016-11" db="EMBL/GenBank/DDBJ databases">
        <authorList>
            <person name="Jaros S."/>
            <person name="Januszkiewicz K."/>
            <person name="Wedrychowicz H."/>
        </authorList>
    </citation>
    <scope>NUCLEOTIDE SEQUENCE [LARGE SCALE GENOMIC DNA]</scope>
    <source>
        <strain evidence="1 2">DSM 19436</strain>
    </source>
</reference>
<dbReference type="Pfam" id="PF08282">
    <property type="entry name" value="Hydrolase_3"/>
    <property type="match status" value="2"/>
</dbReference>
<dbReference type="Gene3D" id="3.40.50.1000">
    <property type="entry name" value="HAD superfamily/HAD-like"/>
    <property type="match status" value="1"/>
</dbReference>
<dbReference type="GO" id="GO:0000287">
    <property type="term" value="F:magnesium ion binding"/>
    <property type="evidence" value="ECO:0007669"/>
    <property type="project" value="TreeGrafter"/>
</dbReference>
<keyword evidence="1" id="KW-0378">Hydrolase</keyword>
<dbReference type="SUPFAM" id="SSF56784">
    <property type="entry name" value="HAD-like"/>
    <property type="match status" value="1"/>
</dbReference>
<evidence type="ECO:0000313" key="1">
    <source>
        <dbReference type="EMBL" id="SHG24492.1"/>
    </source>
</evidence>
<dbReference type="InterPro" id="IPR006379">
    <property type="entry name" value="HAD-SF_hydro_IIB"/>
</dbReference>
<organism evidence="1 2">
    <name type="scientific">Kaistia soli DSM 19436</name>
    <dbReference type="NCBI Taxonomy" id="1122133"/>
    <lineage>
        <taxon>Bacteria</taxon>
        <taxon>Pseudomonadati</taxon>
        <taxon>Pseudomonadota</taxon>
        <taxon>Alphaproteobacteria</taxon>
        <taxon>Hyphomicrobiales</taxon>
        <taxon>Kaistiaceae</taxon>
        <taxon>Kaistia</taxon>
    </lineage>
</organism>
<dbReference type="PANTHER" id="PTHR10000">
    <property type="entry name" value="PHOSPHOSERINE PHOSPHATASE"/>
    <property type="match status" value="1"/>
</dbReference>
<gene>
    <name evidence="1" type="ORF">SAMN02745157_3790</name>
</gene>
<dbReference type="OrthoDB" id="9768060at2"/>
<sequence length="239" mass="24929">MRFTALATDYDGTIAHDGALEDHTAAALGRLKGSGRKLIMVTGRELDELIAVCPQLGLFDLVVAENGALLYDPSTAAVTAIAPPPSEAFVERLIERGVGPISVGRSIVATWEPHETVVLEVIREMGLELQIIFNKGAVMILPANVNKATGLVFALDKLEMAADAVVGVGDAENDHAFLAMCGCSAAVDNAIPALKETANVVLARARGAGVADLCDAMIADDLAGLLSLEQKKRGTTNAV</sequence>
<dbReference type="Proteomes" id="UP000184485">
    <property type="component" value="Unassembled WGS sequence"/>
</dbReference>
<proteinExistence type="predicted"/>
<dbReference type="NCBIfam" id="TIGR01484">
    <property type="entry name" value="HAD-SF-IIB"/>
    <property type="match status" value="1"/>
</dbReference>
<dbReference type="InterPro" id="IPR023214">
    <property type="entry name" value="HAD_sf"/>
</dbReference>
<accession>A0A1M5I8B2</accession>
<protein>
    <submittedName>
        <fullName evidence="1">HAD-superfamily hydrolase, subfamily IIB</fullName>
    </submittedName>
</protein>
<evidence type="ECO:0000313" key="2">
    <source>
        <dbReference type="Proteomes" id="UP000184485"/>
    </source>
</evidence>
<name>A0A1M5I8B2_9HYPH</name>